<dbReference type="SMART" id="SM00128">
    <property type="entry name" value="IPPc"/>
    <property type="match status" value="1"/>
</dbReference>
<keyword evidence="3" id="KW-0967">Endosome</keyword>
<gene>
    <name evidence="7" type="ORF">BCR35DRAFT_312837</name>
</gene>
<feature type="compositionally biased region" description="Pro residues" evidence="5">
    <location>
        <begin position="805"/>
        <end position="815"/>
    </location>
</feature>
<dbReference type="GO" id="GO:0004527">
    <property type="term" value="F:exonuclease activity"/>
    <property type="evidence" value="ECO:0007669"/>
    <property type="project" value="UniProtKB-KW"/>
</dbReference>
<evidence type="ECO:0000256" key="3">
    <source>
        <dbReference type="ARBA" id="ARBA00022753"/>
    </source>
</evidence>
<keyword evidence="4" id="KW-0968">Cytoplasmic vesicle</keyword>
<dbReference type="PROSITE" id="PS50238">
    <property type="entry name" value="RHOGAP"/>
    <property type="match status" value="1"/>
</dbReference>
<comment type="subcellular location">
    <subcellularLocation>
        <location evidence="2">Cytoplasmic vesicle</location>
        <location evidence="2">Phagosome membrane</location>
    </subcellularLocation>
    <subcellularLocation>
        <location evidence="1">Early endosome membrane</location>
    </subcellularLocation>
</comment>
<keyword evidence="8" id="KW-1185">Reference proteome</keyword>
<dbReference type="GO" id="GO:0046856">
    <property type="term" value="P:phosphatidylinositol dephosphorylation"/>
    <property type="evidence" value="ECO:0007669"/>
    <property type="project" value="InterPro"/>
</dbReference>
<feature type="region of interest" description="Disordered" evidence="5">
    <location>
        <begin position="798"/>
        <end position="879"/>
    </location>
</feature>
<dbReference type="GO" id="GO:0004519">
    <property type="term" value="F:endonuclease activity"/>
    <property type="evidence" value="ECO:0007669"/>
    <property type="project" value="UniProtKB-KW"/>
</dbReference>
<dbReference type="PANTHER" id="PTHR11200:SF300">
    <property type="entry name" value="TYPE II INOSITOL 1,4,5-TRISPHOSPHATE 5-PHOSPHATASE"/>
    <property type="match status" value="1"/>
</dbReference>
<dbReference type="InterPro" id="IPR000300">
    <property type="entry name" value="IPPc"/>
</dbReference>
<feature type="compositionally biased region" description="Low complexity" evidence="5">
    <location>
        <begin position="862"/>
        <end position="878"/>
    </location>
</feature>
<dbReference type="GO" id="GO:0004439">
    <property type="term" value="F:phosphatidylinositol-4,5-bisphosphate 5-phosphatase activity"/>
    <property type="evidence" value="ECO:0007669"/>
    <property type="project" value="TreeGrafter"/>
</dbReference>
<dbReference type="InterPro" id="IPR036691">
    <property type="entry name" value="Endo/exonu/phosph_ase_sf"/>
</dbReference>
<evidence type="ECO:0000313" key="7">
    <source>
        <dbReference type="EMBL" id="ORY88587.1"/>
    </source>
</evidence>
<dbReference type="Gene3D" id="3.60.10.10">
    <property type="entry name" value="Endonuclease/exonuclease/phosphatase"/>
    <property type="match status" value="1"/>
</dbReference>
<name>A0A1Y2FX46_9BASI</name>
<dbReference type="STRING" id="106004.A0A1Y2FX46"/>
<dbReference type="GO" id="GO:0007165">
    <property type="term" value="P:signal transduction"/>
    <property type="evidence" value="ECO:0007669"/>
    <property type="project" value="InterPro"/>
</dbReference>
<dbReference type="InterPro" id="IPR013783">
    <property type="entry name" value="Ig-like_fold"/>
</dbReference>
<feature type="compositionally biased region" description="Acidic residues" evidence="5">
    <location>
        <begin position="828"/>
        <end position="838"/>
    </location>
</feature>
<dbReference type="SUPFAM" id="SSF48350">
    <property type="entry name" value="GTPase activation domain, GAP"/>
    <property type="match status" value="1"/>
</dbReference>
<dbReference type="Gene3D" id="1.10.555.10">
    <property type="entry name" value="Rho GTPase activation protein"/>
    <property type="match status" value="1"/>
</dbReference>
<keyword evidence="7" id="KW-0269">Exonuclease</keyword>
<dbReference type="SMART" id="SM00324">
    <property type="entry name" value="RhoGAP"/>
    <property type="match status" value="1"/>
</dbReference>
<comment type="caution">
    <text evidence="7">The sequence shown here is derived from an EMBL/GenBank/DDBJ whole genome shotgun (WGS) entry which is preliminary data.</text>
</comment>
<dbReference type="Pfam" id="PF21310">
    <property type="entry name" value="OCRL-like_ASH"/>
    <property type="match status" value="1"/>
</dbReference>
<dbReference type="Pfam" id="PF00620">
    <property type="entry name" value="RhoGAP"/>
    <property type="match status" value="1"/>
</dbReference>
<dbReference type="InterPro" id="IPR046985">
    <property type="entry name" value="IP5"/>
</dbReference>
<dbReference type="InterPro" id="IPR048869">
    <property type="entry name" value="OCRL-1_2_ASH"/>
</dbReference>
<reference evidence="7 8" key="1">
    <citation type="submission" date="2016-07" db="EMBL/GenBank/DDBJ databases">
        <title>Pervasive Adenine N6-methylation of Active Genes in Fungi.</title>
        <authorList>
            <consortium name="DOE Joint Genome Institute"/>
            <person name="Mondo S.J."/>
            <person name="Dannebaum R.O."/>
            <person name="Kuo R.C."/>
            <person name="Labutti K."/>
            <person name="Haridas S."/>
            <person name="Kuo A."/>
            <person name="Salamov A."/>
            <person name="Ahrendt S.R."/>
            <person name="Lipzen A."/>
            <person name="Sullivan W."/>
            <person name="Andreopoulos W.B."/>
            <person name="Clum A."/>
            <person name="Lindquist E."/>
            <person name="Daum C."/>
            <person name="Ramamoorthy G.K."/>
            <person name="Gryganskyi A."/>
            <person name="Culley D."/>
            <person name="Magnuson J.K."/>
            <person name="James T.Y."/>
            <person name="O'Malley M.A."/>
            <person name="Stajich J.E."/>
            <person name="Spatafora J.W."/>
            <person name="Visel A."/>
            <person name="Grigoriev I.V."/>
        </authorList>
    </citation>
    <scope>NUCLEOTIDE SEQUENCE [LARGE SCALE GENOMIC DNA]</scope>
    <source>
        <strain evidence="7 8">62-1032</strain>
    </source>
</reference>
<dbReference type="SUPFAM" id="SSF56219">
    <property type="entry name" value="DNase I-like"/>
    <property type="match status" value="1"/>
</dbReference>
<evidence type="ECO:0000256" key="2">
    <source>
        <dbReference type="ARBA" id="ARBA00004580"/>
    </source>
</evidence>
<evidence type="ECO:0000259" key="6">
    <source>
        <dbReference type="PROSITE" id="PS50238"/>
    </source>
</evidence>
<dbReference type="PANTHER" id="PTHR11200">
    <property type="entry name" value="INOSITOL 5-PHOSPHATASE"/>
    <property type="match status" value="1"/>
</dbReference>
<dbReference type="InParanoid" id="A0A1Y2FX46"/>
<organism evidence="7 8">
    <name type="scientific">Leucosporidium creatinivorum</name>
    <dbReference type="NCBI Taxonomy" id="106004"/>
    <lineage>
        <taxon>Eukaryota</taxon>
        <taxon>Fungi</taxon>
        <taxon>Dikarya</taxon>
        <taxon>Basidiomycota</taxon>
        <taxon>Pucciniomycotina</taxon>
        <taxon>Microbotryomycetes</taxon>
        <taxon>Leucosporidiales</taxon>
        <taxon>Leucosporidium</taxon>
    </lineage>
</organism>
<proteinExistence type="predicted"/>
<feature type="domain" description="Rho-GAP" evidence="6">
    <location>
        <begin position="795"/>
        <end position="1007"/>
    </location>
</feature>
<keyword evidence="7" id="KW-0255">Endonuclease</keyword>
<evidence type="ECO:0000256" key="1">
    <source>
        <dbReference type="ARBA" id="ARBA00004146"/>
    </source>
</evidence>
<dbReference type="Pfam" id="PF22669">
    <property type="entry name" value="Exo_endo_phos2"/>
    <property type="match status" value="1"/>
</dbReference>
<sequence length="1012" mass="112231">MAPELAVYTALQKLLQPTETAKFAADVLEAPQAEVNGAAPSPKGARRSLGVISNTASGSEEAALIVFRRPTSPIIVATIPIYADFQLSIQQTDSAADSSLPRSRFLITFGSPQAERFSVLADDMGALSDLIGEVRRLASIAESESWKEGGQSHGWLAAYAPHDSDAATDNQTLARFDSAVSSAYSMRISSPMALRTGLGAINWNADGTPFDSPYLRESEAADQRGRWVVDRLSSREDEFTLKEDIKVWITTFNVNDTLPKGADLSSWLADTDGAELLVFGFQEFDLSTEAMVRYSSSREDQWREAIEKGLGERAPLYQKLHSRQLVGALIIIYVLKDTAKHITAVSSNSLATGIMGLMANKGGVAIRLRYKDSWLTFVNSHLAAFTNQVEARNTMFRDTTRYLGFPLEKGVTRDPWLPNLRADVERPTGSVGIYDSHHVVWLGDLNYRLDLPRADVLRLVEKEEWEMLLKFDQLKLQKKHNLAYADFEEAEITFKPTFKLDVGKSIYDTSEKQRTPSWTDRIQWLSWHEKTIESLHYKAHHDIMLSDHRPVSSLLKVQVCTVIEEKRSELMTDTLNELDSFENDALPEVKILPSPSVEFGTISYMRAETQSIEVVNVGSVIAQWSFVLRPGATALTAPWLSVTPTSGLILPGEKSLVNFTINVDATTAPRLNFAARPEDELSDLLILSIDKRDLFLSVSAREYERTCFANSLVRLGKLLDSIRVVEGEKLEVMAQEADAAVGGEGGEKMSIVRPAFRMLEFLTEYGLEDDELFLTSGNSELVDLIREALDTDGVFPLERLLGPASQPPPPSPPPSEDSLEELARLNLELEDEPLDDGGDMGVIPLSPEKPRRPFITPPLPRTDSSASTTSTSSTRTLTQEQVGVASMSSCFLRWLEALPEPLVTFKAYSRALRVERREEAYAVVRSLPAIHANLLIYLIGFLKVYVAQIKDPKEKAARVSRLAVVFSTVILRPDPSATPDTLSLSSSIPRRRQAFILLLLEEPEVVNLAIGK</sequence>
<keyword evidence="7" id="KW-0540">Nuclease</keyword>
<protein>
    <submittedName>
        <fullName evidence="7">Endonuclease/exonuclease/phosphatase</fullName>
    </submittedName>
</protein>
<dbReference type="InterPro" id="IPR008936">
    <property type="entry name" value="Rho_GTPase_activation_prot"/>
</dbReference>
<evidence type="ECO:0000256" key="4">
    <source>
        <dbReference type="ARBA" id="ARBA00023329"/>
    </source>
</evidence>
<accession>A0A1Y2FX46</accession>
<dbReference type="Gene3D" id="2.60.40.10">
    <property type="entry name" value="Immunoglobulins"/>
    <property type="match status" value="1"/>
</dbReference>
<dbReference type="GO" id="GO:0031901">
    <property type="term" value="C:early endosome membrane"/>
    <property type="evidence" value="ECO:0007669"/>
    <property type="project" value="UniProtKB-SubCell"/>
</dbReference>
<dbReference type="OrthoDB" id="7862313at2759"/>
<dbReference type="EMBL" id="MCGR01000009">
    <property type="protein sequence ID" value="ORY88587.1"/>
    <property type="molecule type" value="Genomic_DNA"/>
</dbReference>
<evidence type="ECO:0000256" key="5">
    <source>
        <dbReference type="SAM" id="MobiDB-lite"/>
    </source>
</evidence>
<dbReference type="InterPro" id="IPR000198">
    <property type="entry name" value="RhoGAP_dom"/>
</dbReference>
<dbReference type="AlphaFoldDB" id="A0A1Y2FX46"/>
<keyword evidence="7" id="KW-0378">Hydrolase</keyword>
<evidence type="ECO:0000313" key="8">
    <source>
        <dbReference type="Proteomes" id="UP000193467"/>
    </source>
</evidence>
<dbReference type="Proteomes" id="UP000193467">
    <property type="component" value="Unassembled WGS sequence"/>
</dbReference>